<feature type="domain" description="OmpR/PhoB-type" evidence="6">
    <location>
        <begin position="1"/>
        <end position="89"/>
    </location>
</feature>
<organism evidence="7 8">
    <name type="scientific">Nonomuraea soli</name>
    <dbReference type="NCBI Taxonomy" id="1032476"/>
    <lineage>
        <taxon>Bacteria</taxon>
        <taxon>Bacillati</taxon>
        <taxon>Actinomycetota</taxon>
        <taxon>Actinomycetes</taxon>
        <taxon>Streptosporangiales</taxon>
        <taxon>Streptosporangiaceae</taxon>
        <taxon>Nonomuraea</taxon>
    </lineage>
</organism>
<keyword evidence="4" id="KW-0804">Transcription</keyword>
<keyword evidence="8" id="KW-1185">Reference proteome</keyword>
<dbReference type="SUPFAM" id="SSF52540">
    <property type="entry name" value="P-loop containing nucleoside triphosphate hydrolases"/>
    <property type="match status" value="1"/>
</dbReference>
<comment type="similarity">
    <text evidence="1">Belongs to the AfsR/DnrI/RedD regulatory family.</text>
</comment>
<evidence type="ECO:0000313" key="7">
    <source>
        <dbReference type="EMBL" id="MBA2893182.1"/>
    </source>
</evidence>
<dbReference type="GO" id="GO:0006355">
    <property type="term" value="P:regulation of DNA-templated transcription"/>
    <property type="evidence" value="ECO:0007669"/>
    <property type="project" value="InterPro"/>
</dbReference>
<dbReference type="InterPro" id="IPR003593">
    <property type="entry name" value="AAA+_ATPase"/>
</dbReference>
<dbReference type="GO" id="GO:0000160">
    <property type="term" value="P:phosphorelay signal transduction system"/>
    <property type="evidence" value="ECO:0007669"/>
    <property type="project" value="InterPro"/>
</dbReference>
<dbReference type="Pfam" id="PF03704">
    <property type="entry name" value="BTAD"/>
    <property type="match status" value="1"/>
</dbReference>
<evidence type="ECO:0000256" key="1">
    <source>
        <dbReference type="ARBA" id="ARBA00005820"/>
    </source>
</evidence>
<evidence type="ECO:0000259" key="6">
    <source>
        <dbReference type="PROSITE" id="PS51755"/>
    </source>
</evidence>
<dbReference type="GO" id="GO:0043531">
    <property type="term" value="F:ADP binding"/>
    <property type="evidence" value="ECO:0007669"/>
    <property type="project" value="InterPro"/>
</dbReference>
<proteinExistence type="inferred from homology"/>
<dbReference type="PRINTS" id="PR00364">
    <property type="entry name" value="DISEASERSIST"/>
</dbReference>
<name>A0A7W0HRT9_9ACTN</name>
<dbReference type="Gene3D" id="1.25.40.10">
    <property type="entry name" value="Tetratricopeptide repeat domain"/>
    <property type="match status" value="3"/>
</dbReference>
<evidence type="ECO:0000313" key="8">
    <source>
        <dbReference type="Proteomes" id="UP000530928"/>
    </source>
</evidence>
<protein>
    <submittedName>
        <fullName evidence="7">DNA-binding SARP family transcriptional activator/tetratricopeptide (TPR) repeat protein</fullName>
    </submittedName>
</protein>
<dbReference type="InterPro" id="IPR051677">
    <property type="entry name" value="AfsR-DnrI-RedD_regulator"/>
</dbReference>
<dbReference type="InterPro" id="IPR011990">
    <property type="entry name" value="TPR-like_helical_dom_sf"/>
</dbReference>
<dbReference type="Proteomes" id="UP000530928">
    <property type="component" value="Unassembled WGS sequence"/>
</dbReference>
<dbReference type="Gene3D" id="3.40.50.300">
    <property type="entry name" value="P-loop containing nucleotide triphosphate hydrolases"/>
    <property type="match status" value="1"/>
</dbReference>
<keyword evidence="3 5" id="KW-0238">DNA-binding</keyword>
<dbReference type="SMART" id="SM00862">
    <property type="entry name" value="Trans_reg_C"/>
    <property type="match status" value="1"/>
</dbReference>
<evidence type="ECO:0000256" key="4">
    <source>
        <dbReference type="ARBA" id="ARBA00023163"/>
    </source>
</evidence>
<dbReference type="CDD" id="cd15831">
    <property type="entry name" value="BTAD"/>
    <property type="match status" value="1"/>
</dbReference>
<accession>A0A7W0HRT9</accession>
<comment type="caution">
    <text evidence="7">The sequence shown here is derived from an EMBL/GenBank/DDBJ whole genome shotgun (WGS) entry which is preliminary data.</text>
</comment>
<dbReference type="Pfam" id="PF00486">
    <property type="entry name" value="Trans_reg_C"/>
    <property type="match status" value="1"/>
</dbReference>
<dbReference type="PROSITE" id="PS51755">
    <property type="entry name" value="OMPR_PHOB"/>
    <property type="match status" value="1"/>
</dbReference>
<gene>
    <name evidence="7" type="ORF">HNR30_004536</name>
</gene>
<dbReference type="SMART" id="SM00382">
    <property type="entry name" value="AAA"/>
    <property type="match status" value="1"/>
</dbReference>
<dbReference type="GO" id="GO:0003677">
    <property type="term" value="F:DNA binding"/>
    <property type="evidence" value="ECO:0007669"/>
    <property type="project" value="UniProtKB-UniRule"/>
</dbReference>
<dbReference type="InterPro" id="IPR001867">
    <property type="entry name" value="OmpR/PhoB-type_DNA-bd"/>
</dbReference>
<evidence type="ECO:0000256" key="5">
    <source>
        <dbReference type="PROSITE-ProRule" id="PRU01091"/>
    </source>
</evidence>
<sequence length="1024" mass="110349">MRFGILGPLEVTRAGQPVPVSANQLRTLLAVLLVRTNRVVPWHELTYALWDEDPPEDPKGTVQTYVRRLRAVLGRERITTHPHGYSLTAKPDEVDLDTFRLLVADARQAPGQATRIELLTRADELWAGEPLSGLSSTWLARHVVPGLVEERLQALDLLIEARLATGDHADVLPRLATLTRAYPLRERLWRHLMIALYRSGRQADALAAYDDLAGLLATELGLDPSPDLRDLRQAILISDPALAAVDDRADDDGWQVHAQLPLDVYPFVGRGAAIDRAGRVLLDRRRVPIAALSGPPGVGKTALAVHLAHRLTPHFPDGQWFVSLHGASLRPRPPGEVLGALLRLAGVRPAEMPDGADERAAALRSALRDRRILLLLDDARNAEHVRSLLPGTPGSAVIVTSRTALAGLAALQGGTAITLDVLPPDEAATLITSVLDAPGEPTEPVRRLAEVCGYLPLALRIAAANVAAREDLTVAALADRLGSRDGVLGLAAAGDPSTAVRASFAQAYRGLPSVAQTLFRRLGVVPGRDFTADAAEALLGTHAAVTGAAVLEMLADASLLHRRSPGRYAFHDLLRLYAIEQVERDHDAPAALTRLLDRYQHLLDAAIRFRHTPLTRLPRPVDEGAFADAASAMAWLDDERDNLMAALVACAADPALRPRAWHLADGLRLYLSSEQHLADWRTAVATGLEAARTEGDHDAMAVMYQSHGALEQTRGHASKAAELASQALTHFRAAGHRLGEGITLVNIGLALDDQGECLQARDSIQEGIGVLRTIGPPPLLDIALLNLSGVLIRLGELEPAVRHATESGEVTRSPSIRRATRHNLANAYRFLGRAEQAREEIRACLAMDDDRHTGFVLADAALLAADEGDLDAAASYARRAMEVGRKAGRSAVAAAALRARGHVLRVCGDLVAAREYYWQARELAEVLGHRPIATEAQLGLALTLLAAGEREAARSQASEGLEQARRFSWRVLECQALLILRELSRGEEAERYARSADALARLTGYVPPPSDVPATCGDTGATPE</sequence>
<feature type="DNA-binding region" description="OmpR/PhoB-type" evidence="5">
    <location>
        <begin position="1"/>
        <end position="89"/>
    </location>
</feature>
<dbReference type="InterPro" id="IPR005158">
    <property type="entry name" value="BTAD"/>
</dbReference>
<dbReference type="SMART" id="SM00028">
    <property type="entry name" value="TPR"/>
    <property type="match status" value="5"/>
</dbReference>
<dbReference type="SUPFAM" id="SSF46894">
    <property type="entry name" value="C-terminal effector domain of the bipartite response regulators"/>
    <property type="match status" value="1"/>
</dbReference>
<dbReference type="InterPro" id="IPR002182">
    <property type="entry name" value="NB-ARC"/>
</dbReference>
<dbReference type="InterPro" id="IPR019734">
    <property type="entry name" value="TPR_rpt"/>
</dbReference>
<dbReference type="EMBL" id="JACDUR010000004">
    <property type="protein sequence ID" value="MBA2893182.1"/>
    <property type="molecule type" value="Genomic_DNA"/>
</dbReference>
<evidence type="ECO:0000256" key="2">
    <source>
        <dbReference type="ARBA" id="ARBA00023015"/>
    </source>
</evidence>
<keyword evidence="2" id="KW-0805">Transcription regulation</keyword>
<dbReference type="Gene3D" id="1.10.10.10">
    <property type="entry name" value="Winged helix-like DNA-binding domain superfamily/Winged helix DNA-binding domain"/>
    <property type="match status" value="1"/>
</dbReference>
<dbReference type="InterPro" id="IPR016032">
    <property type="entry name" value="Sig_transdc_resp-reg_C-effctor"/>
</dbReference>
<dbReference type="AlphaFoldDB" id="A0A7W0HRT9"/>
<dbReference type="PANTHER" id="PTHR35807">
    <property type="entry name" value="TRANSCRIPTIONAL REGULATOR REDD-RELATED"/>
    <property type="match status" value="1"/>
</dbReference>
<evidence type="ECO:0000256" key="3">
    <source>
        <dbReference type="ARBA" id="ARBA00023125"/>
    </source>
</evidence>
<dbReference type="InterPro" id="IPR036388">
    <property type="entry name" value="WH-like_DNA-bd_sf"/>
</dbReference>
<dbReference type="SUPFAM" id="SSF48452">
    <property type="entry name" value="TPR-like"/>
    <property type="match status" value="3"/>
</dbReference>
<dbReference type="InterPro" id="IPR027417">
    <property type="entry name" value="P-loop_NTPase"/>
</dbReference>
<dbReference type="SMART" id="SM01043">
    <property type="entry name" value="BTAD"/>
    <property type="match status" value="1"/>
</dbReference>
<reference evidence="7 8" key="1">
    <citation type="submission" date="2020-07" db="EMBL/GenBank/DDBJ databases">
        <title>Genomic Encyclopedia of Type Strains, Phase IV (KMG-IV): sequencing the most valuable type-strain genomes for metagenomic binning, comparative biology and taxonomic classification.</title>
        <authorList>
            <person name="Goeker M."/>
        </authorList>
    </citation>
    <scope>NUCLEOTIDE SEQUENCE [LARGE SCALE GENOMIC DNA]</scope>
    <source>
        <strain evidence="7 8">DSM 45533</strain>
    </source>
</reference>
<dbReference type="Pfam" id="PF00931">
    <property type="entry name" value="NB-ARC"/>
    <property type="match status" value="1"/>
</dbReference>
<dbReference type="PANTHER" id="PTHR35807:SF1">
    <property type="entry name" value="TRANSCRIPTIONAL REGULATOR REDD"/>
    <property type="match status" value="1"/>
</dbReference>
<dbReference type="RefSeq" id="WP_181611914.1">
    <property type="nucleotide sequence ID" value="NZ_BAABAM010000003.1"/>
</dbReference>